<dbReference type="InterPro" id="IPR015421">
    <property type="entry name" value="PyrdxlP-dep_Trfase_major"/>
</dbReference>
<dbReference type="PANTHER" id="PTHR11999:SF165">
    <property type="entry name" value="DECARBOXYLASE, PUTATIVE (AFU_ORTHOLOGUE AFUA_2G04980)-RELATED"/>
    <property type="match status" value="1"/>
</dbReference>
<comment type="cofactor">
    <cofactor evidence="1 5 6">
        <name>pyridoxal 5'-phosphate</name>
        <dbReference type="ChEBI" id="CHEBI:597326"/>
    </cofactor>
</comment>
<sequence length="494" mass="53478">MSIQPLPTAIPTSVLPEEHLLTYARTRLHHTLPKAGLGSDEAISHITDDLAPAFNASSRSPNYYGFVTGGTTPAAALADNLVTYHDQNVAVHLPAETIATEVEDKALSMLCELLHFDATVWQHRIFTTGATASNVLGLALGREYVIGEASAVRNEEILSVGELGIVEAMHRAGLEKIQILTTVPHSSIYKAASIIGLGRASVKDISLKGSSHRIDMALFKEYIGTPGSGTIVSISAGDVNTGLFATSSLAELQDLRNICDMHGAWIHVDGAFGIMGRVLSGPDYSSIIAGCEGLELADSITGDGHKLLNVPYDCGFYLSRHPSYAQKVFQNPNAAYLATAGSNDGILSPLNVGLENSRRFRALPVYATLLAYGSDGYREMLERQIALARCIADFIVDSDDYELLPRSDGPKKIQIAQTYMIVIFKAKDKNLNEQLVQRIKATRKVYVSGTAWEGQPACRFAISNWQVEPAREFGTIKEVLQSIVKEFSSEGAHD</sequence>
<organism evidence="7 8">
    <name type="scientific">Lophium mytilinum</name>
    <dbReference type="NCBI Taxonomy" id="390894"/>
    <lineage>
        <taxon>Eukaryota</taxon>
        <taxon>Fungi</taxon>
        <taxon>Dikarya</taxon>
        <taxon>Ascomycota</taxon>
        <taxon>Pezizomycotina</taxon>
        <taxon>Dothideomycetes</taxon>
        <taxon>Pleosporomycetidae</taxon>
        <taxon>Mytilinidiales</taxon>
        <taxon>Mytilinidiaceae</taxon>
        <taxon>Lophium</taxon>
    </lineage>
</organism>
<dbReference type="Gene3D" id="3.40.640.10">
    <property type="entry name" value="Type I PLP-dependent aspartate aminotransferase-like (Major domain)"/>
    <property type="match status" value="1"/>
</dbReference>
<dbReference type="GO" id="GO:0030170">
    <property type="term" value="F:pyridoxal phosphate binding"/>
    <property type="evidence" value="ECO:0007669"/>
    <property type="project" value="InterPro"/>
</dbReference>
<evidence type="ECO:0000256" key="3">
    <source>
        <dbReference type="ARBA" id="ARBA00022898"/>
    </source>
</evidence>
<comment type="similarity">
    <text evidence="2 6">Belongs to the group II decarboxylase family.</text>
</comment>
<dbReference type="Gene3D" id="3.90.1150.10">
    <property type="entry name" value="Aspartate Aminotransferase, domain 1"/>
    <property type="match status" value="1"/>
</dbReference>
<evidence type="ECO:0000256" key="5">
    <source>
        <dbReference type="PIRSR" id="PIRSR602129-50"/>
    </source>
</evidence>
<dbReference type="InterPro" id="IPR015422">
    <property type="entry name" value="PyrdxlP-dep_Trfase_small"/>
</dbReference>
<dbReference type="OrthoDB" id="2161780at2759"/>
<proteinExistence type="inferred from homology"/>
<dbReference type="InterPro" id="IPR002129">
    <property type="entry name" value="PyrdxlP-dep_de-COase"/>
</dbReference>
<name>A0A6A6R7E0_9PEZI</name>
<gene>
    <name evidence="7" type="ORF">BU16DRAFT_478601</name>
</gene>
<dbReference type="GO" id="GO:0019752">
    <property type="term" value="P:carboxylic acid metabolic process"/>
    <property type="evidence" value="ECO:0007669"/>
    <property type="project" value="InterPro"/>
</dbReference>
<protein>
    <submittedName>
        <fullName evidence="7">Pyridoxal-dependent decarboxylase</fullName>
    </submittedName>
</protein>
<evidence type="ECO:0000256" key="4">
    <source>
        <dbReference type="ARBA" id="ARBA00023239"/>
    </source>
</evidence>
<keyword evidence="4 6" id="KW-0456">Lyase</keyword>
<evidence type="ECO:0000313" key="8">
    <source>
        <dbReference type="Proteomes" id="UP000799750"/>
    </source>
</evidence>
<dbReference type="EMBL" id="MU004183">
    <property type="protein sequence ID" value="KAF2500294.1"/>
    <property type="molecule type" value="Genomic_DNA"/>
</dbReference>
<dbReference type="GO" id="GO:0016831">
    <property type="term" value="F:carboxy-lyase activity"/>
    <property type="evidence" value="ECO:0007669"/>
    <property type="project" value="TreeGrafter"/>
</dbReference>
<dbReference type="InterPro" id="IPR010977">
    <property type="entry name" value="Aromatic_deC"/>
</dbReference>
<keyword evidence="8" id="KW-1185">Reference proteome</keyword>
<dbReference type="Proteomes" id="UP000799750">
    <property type="component" value="Unassembled WGS sequence"/>
</dbReference>
<evidence type="ECO:0000256" key="6">
    <source>
        <dbReference type="RuleBase" id="RU000382"/>
    </source>
</evidence>
<feature type="modified residue" description="N6-(pyridoxal phosphate)lysine" evidence="5">
    <location>
        <position position="306"/>
    </location>
</feature>
<dbReference type="PANTHER" id="PTHR11999">
    <property type="entry name" value="GROUP II PYRIDOXAL-5-PHOSPHATE DECARBOXYLASE"/>
    <property type="match status" value="1"/>
</dbReference>
<dbReference type="InterPro" id="IPR015424">
    <property type="entry name" value="PyrdxlP-dep_Trfase"/>
</dbReference>
<accession>A0A6A6R7E0</accession>
<dbReference type="Pfam" id="PF00282">
    <property type="entry name" value="Pyridoxal_deC"/>
    <property type="match status" value="1"/>
</dbReference>
<reference evidence="7" key="1">
    <citation type="journal article" date="2020" name="Stud. Mycol.">
        <title>101 Dothideomycetes genomes: a test case for predicting lifestyles and emergence of pathogens.</title>
        <authorList>
            <person name="Haridas S."/>
            <person name="Albert R."/>
            <person name="Binder M."/>
            <person name="Bloem J."/>
            <person name="Labutti K."/>
            <person name="Salamov A."/>
            <person name="Andreopoulos B."/>
            <person name="Baker S."/>
            <person name="Barry K."/>
            <person name="Bills G."/>
            <person name="Bluhm B."/>
            <person name="Cannon C."/>
            <person name="Castanera R."/>
            <person name="Culley D."/>
            <person name="Daum C."/>
            <person name="Ezra D."/>
            <person name="Gonzalez J."/>
            <person name="Henrissat B."/>
            <person name="Kuo A."/>
            <person name="Liang C."/>
            <person name="Lipzen A."/>
            <person name="Lutzoni F."/>
            <person name="Magnuson J."/>
            <person name="Mondo S."/>
            <person name="Nolan M."/>
            <person name="Ohm R."/>
            <person name="Pangilinan J."/>
            <person name="Park H.-J."/>
            <person name="Ramirez L."/>
            <person name="Alfaro M."/>
            <person name="Sun H."/>
            <person name="Tritt A."/>
            <person name="Yoshinaga Y."/>
            <person name="Zwiers L.-H."/>
            <person name="Turgeon B."/>
            <person name="Goodwin S."/>
            <person name="Spatafora J."/>
            <person name="Crous P."/>
            <person name="Grigoriev I."/>
        </authorList>
    </citation>
    <scope>NUCLEOTIDE SEQUENCE</scope>
    <source>
        <strain evidence="7">CBS 269.34</strain>
    </source>
</reference>
<dbReference type="SUPFAM" id="SSF53383">
    <property type="entry name" value="PLP-dependent transferases"/>
    <property type="match status" value="1"/>
</dbReference>
<evidence type="ECO:0000256" key="2">
    <source>
        <dbReference type="ARBA" id="ARBA00009533"/>
    </source>
</evidence>
<dbReference type="GO" id="GO:0005737">
    <property type="term" value="C:cytoplasm"/>
    <property type="evidence" value="ECO:0007669"/>
    <property type="project" value="TreeGrafter"/>
</dbReference>
<evidence type="ECO:0000256" key="1">
    <source>
        <dbReference type="ARBA" id="ARBA00001933"/>
    </source>
</evidence>
<dbReference type="AlphaFoldDB" id="A0A6A6R7E0"/>
<evidence type="ECO:0000313" key="7">
    <source>
        <dbReference type="EMBL" id="KAF2500294.1"/>
    </source>
</evidence>
<keyword evidence="3 5" id="KW-0663">Pyridoxal phosphate</keyword>